<name>A0A9Q0H795_9MAGN</name>
<accession>A0A9Q0H795</accession>
<evidence type="ECO:0000313" key="2">
    <source>
        <dbReference type="Proteomes" id="UP001141806"/>
    </source>
</evidence>
<protein>
    <submittedName>
        <fullName evidence="1">Uncharacterized protein</fullName>
    </submittedName>
</protein>
<keyword evidence="2" id="KW-1185">Reference proteome</keyword>
<gene>
    <name evidence="1" type="ORF">NE237_020450</name>
</gene>
<evidence type="ECO:0000313" key="1">
    <source>
        <dbReference type="EMBL" id="KAJ4960540.1"/>
    </source>
</evidence>
<proteinExistence type="predicted"/>
<dbReference type="AlphaFoldDB" id="A0A9Q0H795"/>
<dbReference type="Proteomes" id="UP001141806">
    <property type="component" value="Unassembled WGS sequence"/>
</dbReference>
<sequence>MTIRDPISRIHHGPLRDRVILGASFLFYIVRCPGLVPKGLSGIWSLHETVTEVSTVPRSLVLNPTESLHVTIFAAMDNRVITAGKQRIRIQECEGERRKG</sequence>
<comment type="caution">
    <text evidence="1">The sequence shown here is derived from an EMBL/GenBank/DDBJ whole genome shotgun (WGS) entry which is preliminary data.</text>
</comment>
<reference evidence="1" key="1">
    <citation type="journal article" date="2023" name="Plant J.">
        <title>The genome of the king protea, Protea cynaroides.</title>
        <authorList>
            <person name="Chang J."/>
            <person name="Duong T.A."/>
            <person name="Schoeman C."/>
            <person name="Ma X."/>
            <person name="Roodt D."/>
            <person name="Barker N."/>
            <person name="Li Z."/>
            <person name="Van de Peer Y."/>
            <person name="Mizrachi E."/>
        </authorList>
    </citation>
    <scope>NUCLEOTIDE SEQUENCE</scope>
    <source>
        <tissue evidence="1">Young leaves</tissue>
    </source>
</reference>
<dbReference type="EMBL" id="JAMYWD010000009">
    <property type="protein sequence ID" value="KAJ4960540.1"/>
    <property type="molecule type" value="Genomic_DNA"/>
</dbReference>
<organism evidence="1 2">
    <name type="scientific">Protea cynaroides</name>
    <dbReference type="NCBI Taxonomy" id="273540"/>
    <lineage>
        <taxon>Eukaryota</taxon>
        <taxon>Viridiplantae</taxon>
        <taxon>Streptophyta</taxon>
        <taxon>Embryophyta</taxon>
        <taxon>Tracheophyta</taxon>
        <taxon>Spermatophyta</taxon>
        <taxon>Magnoliopsida</taxon>
        <taxon>Proteales</taxon>
        <taxon>Proteaceae</taxon>
        <taxon>Protea</taxon>
    </lineage>
</organism>